<proteinExistence type="predicted"/>
<dbReference type="EMBL" id="KQ416799">
    <property type="protein sequence ID" value="KOF95142.1"/>
    <property type="molecule type" value="Genomic_DNA"/>
</dbReference>
<sequence>MPTHKHPRTHKYSEKHARLHQCTHTRSTLPLSPSHTHIHVTHTRANILLLAHDFIPTPTHIYSHGLIITKTLIAVHTDALVRIYTHTHARRHFSPLYAPMHKHVHIHPHPLTNLHSFYFFRLNQTPATNLLVDIHKHNHTHIDTATHTHRYTDHVRTLLSTKTASPISFYIRSLQQFK</sequence>
<protein>
    <submittedName>
        <fullName evidence="1">Uncharacterized protein</fullName>
    </submittedName>
</protein>
<reference evidence="1" key="1">
    <citation type="submission" date="2015-07" db="EMBL/GenBank/DDBJ databases">
        <title>MeaNS - Measles Nucleotide Surveillance Program.</title>
        <authorList>
            <person name="Tran T."/>
            <person name="Druce J."/>
        </authorList>
    </citation>
    <scope>NUCLEOTIDE SEQUENCE</scope>
    <source>
        <strain evidence="1">UCB-OBI-ISO-001</strain>
        <tissue evidence="1">Gonad</tissue>
    </source>
</reference>
<dbReference type="AlphaFoldDB" id="A0A0L8I111"/>
<name>A0A0L8I111_OCTBM</name>
<evidence type="ECO:0000313" key="1">
    <source>
        <dbReference type="EMBL" id="KOF95142.1"/>
    </source>
</evidence>
<accession>A0A0L8I111</accession>
<gene>
    <name evidence="1" type="ORF">OCBIM_22039442mg</name>
</gene>
<organism evidence="1">
    <name type="scientific">Octopus bimaculoides</name>
    <name type="common">California two-spotted octopus</name>
    <dbReference type="NCBI Taxonomy" id="37653"/>
    <lineage>
        <taxon>Eukaryota</taxon>
        <taxon>Metazoa</taxon>
        <taxon>Spiralia</taxon>
        <taxon>Lophotrochozoa</taxon>
        <taxon>Mollusca</taxon>
        <taxon>Cephalopoda</taxon>
        <taxon>Coleoidea</taxon>
        <taxon>Octopodiformes</taxon>
        <taxon>Octopoda</taxon>
        <taxon>Incirrata</taxon>
        <taxon>Octopodidae</taxon>
        <taxon>Octopus</taxon>
    </lineage>
</organism>